<keyword evidence="6 9" id="KW-0249">Electron transport</keyword>
<dbReference type="AlphaFoldDB" id="A0A074SBF3"/>
<evidence type="ECO:0000313" key="11">
    <source>
        <dbReference type="Proteomes" id="UP000027456"/>
    </source>
</evidence>
<dbReference type="PANTHER" id="PTHR12022:SF0">
    <property type="entry name" value="CYTOCHROME B-C1 COMPLEX SUBUNIT 7"/>
    <property type="match status" value="1"/>
</dbReference>
<proteinExistence type="inferred from homology"/>
<evidence type="ECO:0000256" key="5">
    <source>
        <dbReference type="ARBA" id="ARBA00022792"/>
    </source>
</evidence>
<dbReference type="PANTHER" id="PTHR12022">
    <property type="entry name" value="UBIQUINOL-CYTOCHROME C REDUCTASE COMPLEX 14 KD PROTEIN"/>
    <property type="match status" value="1"/>
</dbReference>
<comment type="subcellular location">
    <subcellularLocation>
        <location evidence="1">Mitochondrion inner membrane</location>
        <topology evidence="1">Peripheral membrane protein</topology>
        <orientation evidence="1">Matrix side</orientation>
    </subcellularLocation>
</comment>
<keyword evidence="11" id="KW-1185">Reference proteome</keyword>
<evidence type="ECO:0000256" key="4">
    <source>
        <dbReference type="ARBA" id="ARBA00022660"/>
    </source>
</evidence>
<comment type="similarity">
    <text evidence="2 9">Belongs to the UQCRB/QCR7 family.</text>
</comment>
<dbReference type="GO" id="GO:0006122">
    <property type="term" value="P:mitochondrial electron transport, ubiquinol to cytochrome c"/>
    <property type="evidence" value="ECO:0007669"/>
    <property type="project" value="InterPro"/>
</dbReference>
<evidence type="ECO:0000256" key="6">
    <source>
        <dbReference type="ARBA" id="ARBA00022982"/>
    </source>
</evidence>
<dbReference type="InterPro" id="IPR003197">
    <property type="entry name" value="QCR7"/>
</dbReference>
<dbReference type="Pfam" id="PF02271">
    <property type="entry name" value="UCR_14kD"/>
    <property type="match status" value="1"/>
</dbReference>
<dbReference type="OrthoDB" id="425749at2759"/>
<evidence type="ECO:0000256" key="8">
    <source>
        <dbReference type="ARBA" id="ARBA00023136"/>
    </source>
</evidence>
<evidence type="ECO:0000256" key="2">
    <source>
        <dbReference type="ARBA" id="ARBA00008554"/>
    </source>
</evidence>
<dbReference type="SUPFAM" id="SSF81524">
    <property type="entry name" value="14 kDa protein of cytochrome bc1 complex (Ubiquinol-cytochrome c reductase)"/>
    <property type="match status" value="1"/>
</dbReference>
<keyword evidence="8 9" id="KW-0472">Membrane</keyword>
<keyword evidence="4 9" id="KW-0679">Respiratory chain</keyword>
<reference evidence="10 11" key="1">
    <citation type="submission" date="2013-12" db="EMBL/GenBank/DDBJ databases">
        <authorList>
            <person name="Cubeta M."/>
            <person name="Pakala S."/>
            <person name="Fedorova N."/>
            <person name="Thomas E."/>
            <person name="Dean R."/>
            <person name="Jabaji S."/>
            <person name="Neate S."/>
            <person name="Toda T."/>
            <person name="Tavantzis S."/>
            <person name="Vilgalys R."/>
            <person name="Bharathan N."/>
            <person name="Pakala S."/>
            <person name="Losada L.S."/>
            <person name="Zafar N."/>
            <person name="Nierman W."/>
        </authorList>
    </citation>
    <scope>NUCLEOTIDE SEQUENCE [LARGE SCALE GENOMIC DNA]</scope>
    <source>
        <strain evidence="10 11">123E</strain>
    </source>
</reference>
<dbReference type="EMBL" id="AZST01000014">
    <property type="protein sequence ID" value="KEP54950.1"/>
    <property type="molecule type" value="Genomic_DNA"/>
</dbReference>
<dbReference type="InterPro" id="IPR036544">
    <property type="entry name" value="QCR7_sf"/>
</dbReference>
<evidence type="ECO:0000256" key="1">
    <source>
        <dbReference type="ARBA" id="ARBA00004443"/>
    </source>
</evidence>
<protein>
    <recommendedName>
        <fullName evidence="9">Cytochrome b-c1 complex subunit 7</fullName>
    </recommendedName>
</protein>
<dbReference type="Proteomes" id="UP000027456">
    <property type="component" value="Unassembled WGS sequence"/>
</dbReference>
<evidence type="ECO:0000256" key="7">
    <source>
        <dbReference type="ARBA" id="ARBA00023128"/>
    </source>
</evidence>
<keyword evidence="3 9" id="KW-0813">Transport</keyword>
<dbReference type="STRING" id="1423351.A0A074SBF3"/>
<gene>
    <name evidence="10" type="ORF">V565_010500</name>
</gene>
<comment type="caution">
    <text evidence="10">The sequence shown here is derived from an EMBL/GenBank/DDBJ whole genome shotgun (WGS) entry which is preliminary data.</text>
</comment>
<comment type="function">
    <text evidence="9">Component of the ubiquinol-cytochrome c oxidoreductase, a multisubunit transmembrane complex that is part of the mitochondrial electron transport chain which drives oxidative phosphorylation.</text>
</comment>
<name>A0A074SBF3_9AGAM</name>
<dbReference type="GO" id="GO:0045275">
    <property type="term" value="C:respiratory chain complex III"/>
    <property type="evidence" value="ECO:0007669"/>
    <property type="project" value="InterPro"/>
</dbReference>
<dbReference type="HOGENOM" id="CLU_115154_1_0_1"/>
<dbReference type="GO" id="GO:0005743">
    <property type="term" value="C:mitochondrial inner membrane"/>
    <property type="evidence" value="ECO:0007669"/>
    <property type="project" value="UniProtKB-SubCell"/>
</dbReference>
<dbReference type="FunFam" id="1.10.1090.10:FF:000001">
    <property type="entry name" value="Cytochrome b-c1 complex subunit 7"/>
    <property type="match status" value="1"/>
</dbReference>
<dbReference type="PIRSF" id="PIRSF000022">
    <property type="entry name" value="Bc1_14K"/>
    <property type="match status" value="1"/>
</dbReference>
<dbReference type="Gene3D" id="1.10.1090.10">
    <property type="entry name" value="Cytochrome b-c1 complex subunit 7"/>
    <property type="match status" value="1"/>
</dbReference>
<keyword evidence="5 9" id="KW-0999">Mitochondrion inner membrane</keyword>
<sequence length="128" mass="14947">MYGPLGFSLASQVKASRGLSKFLAPIAQFYARTTGHRKMGLRYDDLLMEERADIQKALSRLPENESYDRAYRQKVAVQQSLLHKDLPKDQWLKPENDVRYLKPYVEQVAKEDQERVEWDTITVVKAHH</sequence>
<evidence type="ECO:0000256" key="3">
    <source>
        <dbReference type="ARBA" id="ARBA00022448"/>
    </source>
</evidence>
<keyword evidence="7 9" id="KW-0496">Mitochondrion</keyword>
<organism evidence="10 11">
    <name type="scientific">Rhizoctonia solani 123E</name>
    <dbReference type="NCBI Taxonomy" id="1423351"/>
    <lineage>
        <taxon>Eukaryota</taxon>
        <taxon>Fungi</taxon>
        <taxon>Dikarya</taxon>
        <taxon>Basidiomycota</taxon>
        <taxon>Agaricomycotina</taxon>
        <taxon>Agaricomycetes</taxon>
        <taxon>Cantharellales</taxon>
        <taxon>Ceratobasidiaceae</taxon>
        <taxon>Rhizoctonia</taxon>
    </lineage>
</organism>
<evidence type="ECO:0000256" key="9">
    <source>
        <dbReference type="PIRNR" id="PIRNR000022"/>
    </source>
</evidence>
<evidence type="ECO:0000313" key="10">
    <source>
        <dbReference type="EMBL" id="KEP54950.1"/>
    </source>
</evidence>
<accession>A0A074SBF3</accession>